<protein>
    <submittedName>
        <fullName evidence="3">Methyltransferase domain-containing protein</fullName>
    </submittedName>
</protein>
<reference evidence="4" key="1">
    <citation type="submission" date="2016-11" db="EMBL/GenBank/DDBJ databases">
        <authorList>
            <person name="Varghese N."/>
            <person name="Submissions S."/>
        </authorList>
    </citation>
    <scope>NUCLEOTIDE SEQUENCE [LARGE SCALE GENOMIC DNA]</scope>
    <source>
        <strain evidence="4">DSM 16219</strain>
    </source>
</reference>
<dbReference type="OrthoDB" id="9815644at2"/>
<dbReference type="Pfam" id="PF08421">
    <property type="entry name" value="Methyltransf_13"/>
    <property type="match status" value="1"/>
</dbReference>
<evidence type="ECO:0000259" key="1">
    <source>
        <dbReference type="Pfam" id="PF08421"/>
    </source>
</evidence>
<dbReference type="EMBL" id="FQZU01000023">
    <property type="protein sequence ID" value="SHK36970.1"/>
    <property type="molecule type" value="Genomic_DNA"/>
</dbReference>
<dbReference type="InterPro" id="IPR029063">
    <property type="entry name" value="SAM-dependent_MTases_sf"/>
</dbReference>
<keyword evidence="4" id="KW-1185">Reference proteome</keyword>
<dbReference type="GO" id="GO:0032259">
    <property type="term" value="P:methylation"/>
    <property type="evidence" value="ECO:0007669"/>
    <property type="project" value="UniProtKB-KW"/>
</dbReference>
<dbReference type="Gene3D" id="3.40.50.150">
    <property type="entry name" value="Vaccinia Virus protein VP39"/>
    <property type="match status" value="1"/>
</dbReference>
<evidence type="ECO:0000313" key="4">
    <source>
        <dbReference type="Proteomes" id="UP000183994"/>
    </source>
</evidence>
<dbReference type="PANTHER" id="PTHR43861:SF5">
    <property type="entry name" value="BLL5978 PROTEIN"/>
    <property type="match status" value="1"/>
</dbReference>
<accession>A0A1M6RX08</accession>
<dbReference type="InterPro" id="IPR013691">
    <property type="entry name" value="MeTrfase_14"/>
</dbReference>
<dbReference type="STRING" id="1121393.SAMN02745216_03331"/>
<feature type="domain" description="C-methyltransferase" evidence="2">
    <location>
        <begin position="244"/>
        <end position="402"/>
    </location>
</feature>
<keyword evidence="3" id="KW-0489">Methyltransferase</keyword>
<dbReference type="Pfam" id="PF13489">
    <property type="entry name" value="Methyltransf_23"/>
    <property type="match status" value="1"/>
</dbReference>
<evidence type="ECO:0000259" key="2">
    <source>
        <dbReference type="Pfam" id="PF08484"/>
    </source>
</evidence>
<dbReference type="GO" id="GO:0008168">
    <property type="term" value="F:methyltransferase activity"/>
    <property type="evidence" value="ECO:0007669"/>
    <property type="project" value="UniProtKB-KW"/>
</dbReference>
<feature type="domain" description="Methyltransferase putative zinc binding" evidence="1">
    <location>
        <begin position="3"/>
        <end position="64"/>
    </location>
</feature>
<dbReference type="AlphaFoldDB" id="A0A1M6RX08"/>
<keyword evidence="3" id="KW-0808">Transferase</keyword>
<gene>
    <name evidence="3" type="ORF">SAMN02745216_03331</name>
</gene>
<name>A0A1M6RX08_9BACT</name>
<sequence length="407" mass="45577">MKCRFCQTPLEHEFIDLGNAPPSNAFLTEEQLNMPETFFPLKLFVCHKCFLVQIDEYKASEEIFDNDYVYFSSFSSTWLAHARNYADMITKRLGLNADSHVVEVASNDGYLLQYFVEKQIPCLGVEPTEGTAAAAREKGVPVLCEFFGESLARDLKDQGKQADLLLGNNVLAHVPDINDFVEGLRIALKDSGTITMEFPHLMQLVAQNQFDTIYHEHFSYLSFYTVREIFKAHGLVLYDVEELPTHGGSLRIYAGHEGAGHSISENVEKLLAREEAEGMRTLKYYTRLPKAAENIKLDLLEFLVQAKKQGKKVAAYGAAAKGNTLLNFCGVKSDLIAFAADASPYKQGKFLPASHIPVAAPSFIREEKPDYLIVLPWNLAAEIMEQEKGIQAWGGRFVLPIPQVKVV</sequence>
<organism evidence="3 4">
    <name type="scientific">Desulfatibacillum alkenivorans DSM 16219</name>
    <dbReference type="NCBI Taxonomy" id="1121393"/>
    <lineage>
        <taxon>Bacteria</taxon>
        <taxon>Pseudomonadati</taxon>
        <taxon>Thermodesulfobacteriota</taxon>
        <taxon>Desulfobacteria</taxon>
        <taxon>Desulfobacterales</taxon>
        <taxon>Desulfatibacillaceae</taxon>
        <taxon>Desulfatibacillum</taxon>
    </lineage>
</organism>
<dbReference type="SUPFAM" id="SSF53335">
    <property type="entry name" value="S-adenosyl-L-methionine-dependent methyltransferases"/>
    <property type="match status" value="1"/>
</dbReference>
<dbReference type="Gene3D" id="6.20.50.110">
    <property type="entry name" value="Methyltransferase, zinc-binding domain"/>
    <property type="match status" value="1"/>
</dbReference>
<dbReference type="InterPro" id="IPR038576">
    <property type="entry name" value="Methyltransf_Zn-bd_dom_put_sf"/>
</dbReference>
<dbReference type="Gene3D" id="3.40.50.720">
    <property type="entry name" value="NAD(P)-binding Rossmann-like Domain"/>
    <property type="match status" value="1"/>
</dbReference>
<dbReference type="InterPro" id="IPR013630">
    <property type="entry name" value="Methyltransf_Zn-bd_dom_put"/>
</dbReference>
<proteinExistence type="predicted"/>
<dbReference type="Pfam" id="PF08484">
    <property type="entry name" value="Methyltransf_14"/>
    <property type="match status" value="1"/>
</dbReference>
<dbReference type="PANTHER" id="PTHR43861">
    <property type="entry name" value="TRANS-ACONITATE 2-METHYLTRANSFERASE-RELATED"/>
    <property type="match status" value="1"/>
</dbReference>
<dbReference type="RefSeq" id="WP_073477394.1">
    <property type="nucleotide sequence ID" value="NZ_FQZU01000023.1"/>
</dbReference>
<dbReference type="Proteomes" id="UP000183994">
    <property type="component" value="Unassembled WGS sequence"/>
</dbReference>
<evidence type="ECO:0000313" key="3">
    <source>
        <dbReference type="EMBL" id="SHK36970.1"/>
    </source>
</evidence>